<accession>B1ZYR2</accession>
<keyword evidence="4" id="KW-1185">Reference proteome</keyword>
<evidence type="ECO:0000259" key="2">
    <source>
        <dbReference type="Pfam" id="PF03703"/>
    </source>
</evidence>
<dbReference type="Pfam" id="PF03703">
    <property type="entry name" value="bPH_2"/>
    <property type="match status" value="1"/>
</dbReference>
<dbReference type="eggNOG" id="COG3428">
    <property type="taxonomic scope" value="Bacteria"/>
</dbReference>
<proteinExistence type="predicted"/>
<evidence type="ECO:0000313" key="4">
    <source>
        <dbReference type="Proteomes" id="UP000007013"/>
    </source>
</evidence>
<evidence type="ECO:0000313" key="3">
    <source>
        <dbReference type="EMBL" id="ACB75298.1"/>
    </source>
</evidence>
<dbReference type="EMBL" id="CP001032">
    <property type="protein sequence ID" value="ACB75298.1"/>
    <property type="molecule type" value="Genomic_DNA"/>
</dbReference>
<dbReference type="TCDB" id="9.B.154.1.5">
    <property type="family name" value="the putative holin-2 (ph-2) family"/>
</dbReference>
<reference evidence="3 4" key="1">
    <citation type="journal article" date="2011" name="J. Bacteriol.">
        <title>Genome sequence of the verrucomicrobium Opitutus terrae PB90-1, an abundant inhabitant of rice paddy soil ecosystems.</title>
        <authorList>
            <person name="van Passel M.W."/>
            <person name="Kant R."/>
            <person name="Palva A."/>
            <person name="Copeland A."/>
            <person name="Lucas S."/>
            <person name="Lapidus A."/>
            <person name="Glavina del Rio T."/>
            <person name="Pitluck S."/>
            <person name="Goltsman E."/>
            <person name="Clum A."/>
            <person name="Sun H."/>
            <person name="Schmutz J."/>
            <person name="Larimer F.W."/>
            <person name="Land M.L."/>
            <person name="Hauser L."/>
            <person name="Kyrpides N."/>
            <person name="Mikhailova N."/>
            <person name="Richardson P.P."/>
            <person name="Janssen P.H."/>
            <person name="de Vos W.M."/>
            <person name="Smidt H."/>
        </authorList>
    </citation>
    <scope>NUCLEOTIDE SEQUENCE [LARGE SCALE GENOMIC DNA]</scope>
    <source>
        <strain evidence="4">DSM 11246 / JCM 15787 / PB90-1</strain>
    </source>
</reference>
<dbReference type="KEGG" id="ote:Oter_2015"/>
<feature type="transmembrane region" description="Helical" evidence="1">
    <location>
        <begin position="44"/>
        <end position="61"/>
    </location>
</feature>
<dbReference type="AlphaFoldDB" id="B1ZYR2"/>
<keyword evidence="1" id="KW-0812">Transmembrane</keyword>
<dbReference type="PANTHER" id="PTHR37938:SF1">
    <property type="entry name" value="BLL0215 PROTEIN"/>
    <property type="match status" value="1"/>
</dbReference>
<dbReference type="Proteomes" id="UP000007013">
    <property type="component" value="Chromosome"/>
</dbReference>
<gene>
    <name evidence="3" type="ordered locus">Oter_2015</name>
</gene>
<keyword evidence="1" id="KW-1133">Transmembrane helix</keyword>
<dbReference type="OrthoDB" id="9790842at2"/>
<feature type="transmembrane region" description="Helical" evidence="1">
    <location>
        <begin position="19"/>
        <end position="38"/>
    </location>
</feature>
<feature type="domain" description="YdbS-like PH" evidence="2">
    <location>
        <begin position="64"/>
        <end position="139"/>
    </location>
</feature>
<sequence length="161" mass="18677">MNEEETVIWQGSPSQWTNFGAYVFWLVVTAAIVAAYFFTAAGPLVLLALAVPVLALFIRWLQTRYHVYEITTQRIRTRAGILSRHTTELELYRVRDYALVEPFWLRLVGRGHLVLETADRSNEQVVLRAVPRVAWLKDQVRTHTERMRQARGVRDLEINSP</sequence>
<keyword evidence="1" id="KW-0472">Membrane</keyword>
<dbReference type="HOGENOM" id="CLU_139778_0_0_0"/>
<protein>
    <recommendedName>
        <fullName evidence="2">YdbS-like PH domain-containing protein</fullName>
    </recommendedName>
</protein>
<dbReference type="STRING" id="452637.Oter_2015"/>
<organism evidence="3 4">
    <name type="scientific">Opitutus terrae (strain DSM 11246 / JCM 15787 / PB90-1)</name>
    <dbReference type="NCBI Taxonomy" id="452637"/>
    <lineage>
        <taxon>Bacteria</taxon>
        <taxon>Pseudomonadati</taxon>
        <taxon>Verrucomicrobiota</taxon>
        <taxon>Opitutia</taxon>
        <taxon>Opitutales</taxon>
        <taxon>Opitutaceae</taxon>
        <taxon>Opitutus</taxon>
    </lineage>
</organism>
<name>B1ZYR2_OPITP</name>
<dbReference type="PANTHER" id="PTHR37938">
    <property type="entry name" value="BLL0215 PROTEIN"/>
    <property type="match status" value="1"/>
</dbReference>
<evidence type="ECO:0000256" key="1">
    <source>
        <dbReference type="SAM" id="Phobius"/>
    </source>
</evidence>
<dbReference type="RefSeq" id="WP_012374835.1">
    <property type="nucleotide sequence ID" value="NC_010571.1"/>
</dbReference>
<dbReference type="InterPro" id="IPR005182">
    <property type="entry name" value="YdbS-like_PH"/>
</dbReference>